<feature type="compositionally biased region" description="Basic and acidic residues" evidence="1">
    <location>
        <begin position="42"/>
        <end position="53"/>
    </location>
</feature>
<name>A0A7C8J3F9_ORBOL</name>
<dbReference type="AlphaFoldDB" id="A0A7C8J3F9"/>
<evidence type="ECO:0000313" key="3">
    <source>
        <dbReference type="EMBL" id="KAF3118455.1"/>
    </source>
</evidence>
<dbReference type="EMBL" id="WIQZ01000298">
    <property type="protein sequence ID" value="KAF3118455.1"/>
    <property type="molecule type" value="Genomic_DNA"/>
</dbReference>
<evidence type="ECO:0000313" key="5">
    <source>
        <dbReference type="Proteomes" id="UP000480548"/>
    </source>
</evidence>
<protein>
    <submittedName>
        <fullName evidence="2">Uncharacterized protein</fullName>
    </submittedName>
</protein>
<dbReference type="Proteomes" id="UP000480548">
    <property type="component" value="Unassembled WGS sequence"/>
</dbReference>
<evidence type="ECO:0000313" key="2">
    <source>
        <dbReference type="EMBL" id="KAF3085320.1"/>
    </source>
</evidence>
<dbReference type="Proteomes" id="UP000475325">
    <property type="component" value="Unassembled WGS sequence"/>
</dbReference>
<reference evidence="4 5" key="1">
    <citation type="submission" date="2019-06" db="EMBL/GenBank/DDBJ databases">
        <authorList>
            <person name="Palmer J.M."/>
        </authorList>
    </citation>
    <scope>NUCLEOTIDE SEQUENCE [LARGE SCALE GENOMIC DNA]</scope>
    <source>
        <strain evidence="2 4">TWF102</strain>
        <strain evidence="3 5">TWF703</strain>
    </source>
</reference>
<comment type="caution">
    <text evidence="2">The sequence shown here is derived from an EMBL/GenBank/DDBJ whole genome shotgun (WGS) entry which is preliminary data.</text>
</comment>
<proteinExistence type="predicted"/>
<organism evidence="2 4">
    <name type="scientific">Orbilia oligospora</name>
    <name type="common">Nematode-trapping fungus</name>
    <name type="synonym">Arthrobotrys oligospora</name>
    <dbReference type="NCBI Taxonomy" id="2813651"/>
    <lineage>
        <taxon>Eukaryota</taxon>
        <taxon>Fungi</taxon>
        <taxon>Dikarya</taxon>
        <taxon>Ascomycota</taxon>
        <taxon>Pezizomycotina</taxon>
        <taxon>Orbiliomycetes</taxon>
        <taxon>Orbiliales</taxon>
        <taxon>Orbiliaceae</taxon>
        <taxon>Orbilia</taxon>
    </lineage>
</organism>
<feature type="region of interest" description="Disordered" evidence="1">
    <location>
        <begin position="1"/>
        <end position="87"/>
    </location>
</feature>
<sequence>MSYQSPEQTPSARFGGGDSPSIPKKAAEITGDTNRDITQNYRDPDITQKKKEPLLSSEGGIGKQFNPEGNIGQIGNKIGGPFSEDGMIGSQFDASKEGIAGKVERAVGGPRKDT</sequence>
<evidence type="ECO:0000256" key="1">
    <source>
        <dbReference type="SAM" id="MobiDB-lite"/>
    </source>
</evidence>
<feature type="compositionally biased region" description="Low complexity" evidence="1">
    <location>
        <begin position="69"/>
        <end position="80"/>
    </location>
</feature>
<feature type="compositionally biased region" description="Polar residues" evidence="1">
    <location>
        <begin position="1"/>
        <end position="11"/>
    </location>
</feature>
<evidence type="ECO:0000313" key="4">
    <source>
        <dbReference type="Proteomes" id="UP000475325"/>
    </source>
</evidence>
<gene>
    <name evidence="2" type="ORF">TWF102_011632</name>
    <name evidence="3" type="ORF">TWF703_005549</name>
</gene>
<accession>A0A7C8J3F9</accession>
<dbReference type="EMBL" id="WIQW01000091">
    <property type="protein sequence ID" value="KAF3085320.1"/>
    <property type="molecule type" value="Genomic_DNA"/>
</dbReference>